<dbReference type="EMBL" id="JAEHOD010000001">
    <property type="protein sequence ID" value="KAG2454966.1"/>
    <property type="molecule type" value="Genomic_DNA"/>
</dbReference>
<reference evidence="10" key="1">
    <citation type="journal article" date="2020" name="bioRxiv">
        <title>Comparative genomics of Chlamydomonas.</title>
        <authorList>
            <person name="Craig R.J."/>
            <person name="Hasan A.R."/>
            <person name="Ness R.W."/>
            <person name="Keightley P.D."/>
        </authorList>
    </citation>
    <scope>NUCLEOTIDE SEQUENCE</scope>
    <source>
        <strain evidence="10">CCAP 11/173</strain>
    </source>
</reference>
<comment type="catalytic activity">
    <reaction evidence="1 7">
        <text>beta-D-fructose 1-phosphate + H2O = D-fructose + phosphate</text>
        <dbReference type="Rhea" id="RHEA:35603"/>
        <dbReference type="ChEBI" id="CHEBI:15377"/>
        <dbReference type="ChEBI" id="CHEBI:37721"/>
        <dbReference type="ChEBI" id="CHEBI:43474"/>
        <dbReference type="ChEBI" id="CHEBI:138881"/>
    </reaction>
</comment>
<feature type="compositionally biased region" description="Low complexity" evidence="8">
    <location>
        <begin position="358"/>
        <end position="370"/>
    </location>
</feature>
<feature type="region of interest" description="Disordered" evidence="8">
    <location>
        <begin position="17"/>
        <end position="50"/>
    </location>
</feature>
<comment type="catalytic activity">
    <reaction evidence="6 7">
        <text>beta-D-fructose 6-phosphate = dihydroxyacetone + D-glyceraldehyde 3-phosphate</text>
        <dbReference type="Rhea" id="RHEA:28002"/>
        <dbReference type="ChEBI" id="CHEBI:16016"/>
        <dbReference type="ChEBI" id="CHEBI:57634"/>
        <dbReference type="ChEBI" id="CHEBI:59776"/>
    </reaction>
</comment>
<dbReference type="GO" id="GO:0046872">
    <property type="term" value="F:metal ion binding"/>
    <property type="evidence" value="ECO:0007669"/>
    <property type="project" value="UniProtKB-UniRule"/>
</dbReference>
<evidence type="ECO:0000256" key="5">
    <source>
        <dbReference type="ARBA" id="ARBA00023211"/>
    </source>
</evidence>
<evidence type="ECO:0000256" key="2">
    <source>
        <dbReference type="ARBA" id="ARBA00009519"/>
    </source>
</evidence>
<evidence type="ECO:0000313" key="10">
    <source>
        <dbReference type="EMBL" id="KAG2454966.1"/>
    </source>
</evidence>
<keyword evidence="3 7" id="KW-0479">Metal-binding</keyword>
<evidence type="ECO:0000256" key="1">
    <source>
        <dbReference type="ARBA" id="ARBA00001326"/>
    </source>
</evidence>
<name>A0A835WYM0_9CHLO</name>
<evidence type="ECO:0000313" key="11">
    <source>
        <dbReference type="Proteomes" id="UP000613740"/>
    </source>
</evidence>
<evidence type="ECO:0000259" key="9">
    <source>
        <dbReference type="Pfam" id="PF01937"/>
    </source>
</evidence>
<feature type="domain" description="Damage-control phosphatase ARMT1-like metal-binding" evidence="9">
    <location>
        <begin position="381"/>
        <end position="563"/>
    </location>
</feature>
<feature type="domain" description="Damage-control phosphatase ARMT1-like metal-binding" evidence="9">
    <location>
        <begin position="67"/>
        <end position="332"/>
    </location>
</feature>
<evidence type="ECO:0000256" key="4">
    <source>
        <dbReference type="ARBA" id="ARBA00022801"/>
    </source>
</evidence>
<comment type="caution">
    <text evidence="10">The sequence shown here is derived from an EMBL/GenBank/DDBJ whole genome shotgun (WGS) entry which is preliminary data.</text>
</comment>
<protein>
    <recommendedName>
        <fullName evidence="7">Sugar phosphate phosphatase</fullName>
        <ecNumber evidence="7">3.1.3.-</ecNumber>
    </recommendedName>
</protein>
<comment type="cofactor">
    <cofactor evidence="7">
        <name>Mn(2+)</name>
        <dbReference type="ChEBI" id="CHEBI:29035"/>
    </cofactor>
    <cofactor evidence="7">
        <name>Ni(2+)</name>
        <dbReference type="ChEBI" id="CHEBI:49786"/>
    </cofactor>
</comment>
<dbReference type="Gene3D" id="1.20.930.60">
    <property type="match status" value="1"/>
</dbReference>
<dbReference type="Gene3D" id="3.40.50.10880">
    <property type="entry name" value="Uncharacterised protein PF01937, DUF89, domain 3"/>
    <property type="match status" value="1"/>
</dbReference>
<evidence type="ECO:0000256" key="7">
    <source>
        <dbReference type="RuleBase" id="RU367030"/>
    </source>
</evidence>
<dbReference type="InterPro" id="IPR036075">
    <property type="entry name" value="ARMT-1-like_metal-bd_sf"/>
</dbReference>
<dbReference type="InterPro" id="IPR002791">
    <property type="entry name" value="ARMT1-like_metal-bd"/>
</dbReference>
<comment type="similarity">
    <text evidence="2 7">Belongs to the damage-control phosphatase family. Sugar phosphate phosphatase III subfamily.</text>
</comment>
<dbReference type="PANTHER" id="PTHR12260:SF6">
    <property type="entry name" value="DAMAGE-CONTROL PHOSPHATASE ARMT1"/>
    <property type="match status" value="1"/>
</dbReference>
<dbReference type="PANTHER" id="PTHR12260">
    <property type="entry name" value="DAMAGE-CONTROL PHOSPHATASE ARMT1"/>
    <property type="match status" value="1"/>
</dbReference>
<keyword evidence="4 7" id="KW-0378">Hydrolase</keyword>
<gene>
    <name evidence="10" type="ORF">HYH02_000792</name>
</gene>
<dbReference type="GO" id="GO:0006974">
    <property type="term" value="P:DNA damage response"/>
    <property type="evidence" value="ECO:0007669"/>
    <property type="project" value="TreeGrafter"/>
</dbReference>
<proteinExistence type="inferred from homology"/>
<dbReference type="Proteomes" id="UP000613740">
    <property type="component" value="Unassembled WGS sequence"/>
</dbReference>
<dbReference type="OrthoDB" id="541375at2759"/>
<dbReference type="InterPro" id="IPR039763">
    <property type="entry name" value="ARMT1"/>
</dbReference>
<sequence length="586" mass="60319">MATGVAAEGASMASRIREGLSPPAPDPNPLPTTPTTPTTATAAAAMPPPPHTPLVGCEAGSFAEATITSRLPAILASMIADVEAEAQQAAAAQAQEPQAAQQVAAGLAELRALRAAMLDNAALPPLVPAATAPAMTQVLLDAANACVELAASRQQAQAAAAAGSSGSSARQAEMMLQPTWLGFPWLLVECYKYGAIHAAMTRQLALAGMDPFRKQKVAGWRKSVPAAADMAAEAELLLQALHTAAAGGDAGQQRAAAKAACLAALQMALWGNKADLSLLVNAAGLDAAALGLGSGAAAAAQQQQQTGSELVPASHVIVDHSEAVWGALDSLRTRRLQRLHGSGSGGSSNSGGGGAGAGALPALQSQSAPASKPPPPPPCVRLDVVLDNSGLELFADLCLADLGVEAGVADHVVLHGKQISWFVSDTLAPDLDWLLADCEAEQPPPGADKVSAAAWGAVRRLAARWRAHLAAGRWSWSAHPFWTTPAPYCWMAHVAPDLYGQLAASDLIILKGDLNYRKLTHDCRWPHDTPFEESLQGFKPAPLVALRTCKADVVAGLARGQSEALSAADADWLVNGKWGMVQGAWL</sequence>
<keyword evidence="11" id="KW-1185">Reference proteome</keyword>
<dbReference type="AlphaFoldDB" id="A0A835WYM0"/>
<dbReference type="GO" id="GO:0016791">
    <property type="term" value="F:phosphatase activity"/>
    <property type="evidence" value="ECO:0007669"/>
    <property type="project" value="TreeGrafter"/>
</dbReference>
<evidence type="ECO:0000256" key="8">
    <source>
        <dbReference type="SAM" id="MobiDB-lite"/>
    </source>
</evidence>
<feature type="region of interest" description="Disordered" evidence="8">
    <location>
        <begin position="338"/>
        <end position="376"/>
    </location>
</feature>
<dbReference type="SUPFAM" id="SSF111321">
    <property type="entry name" value="AF1104-like"/>
    <property type="match status" value="1"/>
</dbReference>
<feature type="compositionally biased region" description="Low complexity" evidence="8">
    <location>
        <begin position="35"/>
        <end position="45"/>
    </location>
</feature>
<feature type="compositionally biased region" description="Gly residues" evidence="8">
    <location>
        <begin position="342"/>
        <end position="357"/>
    </location>
</feature>
<evidence type="ECO:0000256" key="3">
    <source>
        <dbReference type="ARBA" id="ARBA00022723"/>
    </source>
</evidence>
<dbReference type="Pfam" id="PF01937">
    <property type="entry name" value="ARMT1-like_dom"/>
    <property type="match status" value="2"/>
</dbReference>
<comment type="domain">
    <text evidence="7">Subfamily III proteins have a conserved RTxK motif about 40-50 residues from the C-terminus; the threonine may be replaced by serine or cysteine.</text>
</comment>
<accession>A0A835WYM0</accession>
<keyword evidence="5 7" id="KW-0464">Manganese</keyword>
<organism evidence="10 11">
    <name type="scientific">Chlamydomonas schloesseri</name>
    <dbReference type="NCBI Taxonomy" id="2026947"/>
    <lineage>
        <taxon>Eukaryota</taxon>
        <taxon>Viridiplantae</taxon>
        <taxon>Chlorophyta</taxon>
        <taxon>core chlorophytes</taxon>
        <taxon>Chlorophyceae</taxon>
        <taxon>CS clade</taxon>
        <taxon>Chlamydomonadales</taxon>
        <taxon>Chlamydomonadaceae</taxon>
        <taxon>Chlamydomonas</taxon>
    </lineage>
</organism>
<dbReference type="EC" id="3.1.3.-" evidence="7"/>
<feature type="compositionally biased region" description="Pro residues" evidence="8">
    <location>
        <begin position="22"/>
        <end position="34"/>
    </location>
</feature>
<comment type="function">
    <text evidence="7">Metal-dependent phosphatase that shows phosphatase activity against several substrates, including fructose-1-phosphate and fructose-6-phosphate. Its preference for fructose-1-phosphate, a strong glycating agent that causes DNA damage rather than a canonical yeast metabolite, suggests a damage-control function in hexose phosphate metabolism.</text>
</comment>
<dbReference type="GO" id="GO:0005634">
    <property type="term" value="C:nucleus"/>
    <property type="evidence" value="ECO:0007669"/>
    <property type="project" value="TreeGrafter"/>
</dbReference>
<evidence type="ECO:0000256" key="6">
    <source>
        <dbReference type="ARBA" id="ARBA00048809"/>
    </source>
</evidence>